<protein>
    <submittedName>
        <fullName evidence="1">Uncharacterized protein</fullName>
    </submittedName>
</protein>
<proteinExistence type="predicted"/>
<comment type="caution">
    <text evidence="1">The sequence shown here is derived from an EMBL/GenBank/DDBJ whole genome shotgun (WGS) entry which is preliminary data.</text>
</comment>
<name>A0A077LSY6_9MICO</name>
<gene>
    <name evidence="1" type="ORF">BN12_1230001</name>
</gene>
<dbReference type="AlphaFoldDB" id="A0A077LSY6"/>
<accession>A0A077LSY6</accession>
<organism evidence="1 2">
    <name type="scientific">Nostocoides japonicum T1-X7</name>
    <dbReference type="NCBI Taxonomy" id="1194083"/>
    <lineage>
        <taxon>Bacteria</taxon>
        <taxon>Bacillati</taxon>
        <taxon>Actinomycetota</taxon>
        <taxon>Actinomycetes</taxon>
        <taxon>Micrococcales</taxon>
        <taxon>Intrasporangiaceae</taxon>
        <taxon>Nostocoides</taxon>
    </lineage>
</organism>
<dbReference type="OrthoDB" id="5023185at2"/>
<reference evidence="1 2" key="1">
    <citation type="journal article" date="2013" name="ISME J.">
        <title>A metabolic model for members of the genus Tetrasphaera involved in enhanced biological phosphorus removal.</title>
        <authorList>
            <person name="Kristiansen R."/>
            <person name="Nguyen H.T.T."/>
            <person name="Saunders A.M."/>
            <person name="Nielsen J.L."/>
            <person name="Wimmer R."/>
            <person name="Le V.Q."/>
            <person name="McIlroy S.J."/>
            <person name="Petrovski S."/>
            <person name="Seviour R.J."/>
            <person name="Calteau A."/>
            <person name="Nielsen K.L."/>
            <person name="Nielsen P.H."/>
        </authorList>
    </citation>
    <scope>NUCLEOTIDE SEQUENCE [LARGE SCALE GENOMIC DNA]</scope>
    <source>
        <strain evidence="1 2">T1-X7</strain>
    </source>
</reference>
<dbReference type="SUPFAM" id="SSF75011">
    <property type="entry name" value="3-carboxy-cis,cis-mucoante lactonizing enzyme"/>
    <property type="match status" value="1"/>
</dbReference>
<evidence type="ECO:0000313" key="2">
    <source>
        <dbReference type="Proteomes" id="UP000035721"/>
    </source>
</evidence>
<keyword evidence="2" id="KW-1185">Reference proteome</keyword>
<dbReference type="STRING" id="1194083.BN12_1230001"/>
<evidence type="ECO:0000313" key="1">
    <source>
        <dbReference type="EMBL" id="CCH76378.1"/>
    </source>
</evidence>
<dbReference type="EMBL" id="CAJB01000028">
    <property type="protein sequence ID" value="CCH76378.1"/>
    <property type="molecule type" value="Genomic_DNA"/>
</dbReference>
<sequence>MRTGRVTGSLKGVTFGTHAGALQLGSGRIGFMDEAGPRLDIVRIDPSGRPVVEAHYAIPDPSGDWERAGWLATDHSRRYIAVGSDFDGSTTQRVTVIDRVSATARTVSVPVSSVTTSGEPGTEEMEVFLVGSPLRLVVTAGGHLDAYRLSDILAGDRRPTAFARAPLAAYPHGPIANDAGTVIGSDLAVGVQTVRVTASGFGAARFALYPVAALQSYRPLMAPDGVTSVGTQAGRTPDGTTWDRVPAYLTTASTTTGAIASVRVGTGRFTRAVATRSYAAAALTTTGGDRLVLVERDPRTGAYSGEIHGVSLARLTADPTPGQGTTAATNRFVAASPDGHDLFVSRGGEGLVTQLAVVGDTTTRRRDITVPTALADGGYLTVVDPGVRPYDLAGR</sequence>
<dbReference type="Proteomes" id="UP000035721">
    <property type="component" value="Unassembled WGS sequence"/>
</dbReference>